<dbReference type="Pfam" id="PF09843">
    <property type="entry name" value="DUF2070"/>
    <property type="match status" value="1"/>
</dbReference>
<dbReference type="InterPro" id="IPR019204">
    <property type="entry name" value="DUF2070_membrane"/>
</dbReference>
<reference evidence="2 3" key="1">
    <citation type="submission" date="2019-07" db="EMBL/GenBank/DDBJ databases">
        <title>Draft genome sequence of Haloferax volcanii SS0101, isolated from salt farm in Samut Sakhon, Thailand.</title>
        <authorList>
            <person name="Wanthongcharoen S."/>
            <person name="Yamprayoonswat W."/>
            <person name="Ruangsuj P."/>
            <person name="Thongpramul N."/>
            <person name="Jumpathong W."/>
            <person name="Sittihan S."/>
            <person name="Kanjanavas P."/>
            <person name="Yasawong M."/>
        </authorList>
    </citation>
    <scope>NUCLEOTIDE SEQUENCE [LARGE SCALE GENOMIC DNA]</scope>
    <source>
        <strain evidence="2 3">SS0101</strain>
    </source>
</reference>
<sequence>VYVFLRIVDRPWRRGLGVSVLDFIRGFIGHIAEGTRELEDFFEQLGQEAIVPVTVLSFERDDGTEKARFVLPMIHPGPMGEIGGGNFPERVARRAEGLVFPPHATAGHDFNLVTEREVDVVLDAADDAYERIEYSPDVTESVRVQSGDAKMLGQRFGDDALLVSTYAPQFADDVEYAVGLSASAEARTTGLRDVLLVDAHNCNNGLQGPDLGHVTPGSKRSFDMITAAGLAGEELSASSRGSLSLGT</sequence>
<feature type="non-terminal residue" evidence="2">
    <location>
        <position position="1"/>
    </location>
</feature>
<feature type="non-terminal residue" evidence="2">
    <location>
        <position position="247"/>
    </location>
</feature>
<gene>
    <name evidence="2" type="ORF">FQA18_19810</name>
</gene>
<dbReference type="Proteomes" id="UP000320212">
    <property type="component" value="Unassembled WGS sequence"/>
</dbReference>
<dbReference type="RefSeq" id="WP_144860053.1">
    <property type="nucleotide sequence ID" value="NZ_VMTR01000396.1"/>
</dbReference>
<dbReference type="EMBL" id="VMTR01000396">
    <property type="protein sequence ID" value="TVT85092.1"/>
    <property type="molecule type" value="Genomic_DNA"/>
</dbReference>
<evidence type="ECO:0000259" key="1">
    <source>
        <dbReference type="Pfam" id="PF09843"/>
    </source>
</evidence>
<accession>A0A558FHV3</accession>
<protein>
    <submittedName>
        <fullName evidence="2">DUF2070 family protein</fullName>
    </submittedName>
</protein>
<comment type="caution">
    <text evidence="2">The sequence shown here is derived from an EMBL/GenBank/DDBJ whole genome shotgun (WGS) entry which is preliminary data.</text>
</comment>
<name>A0A558FHV3_HALVO</name>
<proteinExistence type="predicted"/>
<dbReference type="AlphaFoldDB" id="A0A558FHV3"/>
<feature type="domain" description="DUF2070" evidence="1">
    <location>
        <begin position="1"/>
        <end position="246"/>
    </location>
</feature>
<organism evidence="2 3">
    <name type="scientific">Haloferax volcanii</name>
    <name type="common">Halobacterium volcanii</name>
    <dbReference type="NCBI Taxonomy" id="2246"/>
    <lineage>
        <taxon>Archaea</taxon>
        <taxon>Methanobacteriati</taxon>
        <taxon>Methanobacteriota</taxon>
        <taxon>Stenosarchaea group</taxon>
        <taxon>Halobacteria</taxon>
        <taxon>Halobacteriales</taxon>
        <taxon>Haloferacaceae</taxon>
        <taxon>Haloferax</taxon>
    </lineage>
</organism>
<evidence type="ECO:0000313" key="2">
    <source>
        <dbReference type="EMBL" id="TVT85092.1"/>
    </source>
</evidence>
<evidence type="ECO:0000313" key="3">
    <source>
        <dbReference type="Proteomes" id="UP000320212"/>
    </source>
</evidence>